<dbReference type="SMART" id="SM00219">
    <property type="entry name" value="TyrKc"/>
    <property type="match status" value="1"/>
</dbReference>
<dbReference type="PRINTS" id="PR00109">
    <property type="entry name" value="TYRKINASE"/>
</dbReference>
<reference evidence="2 3" key="1">
    <citation type="submission" date="2017-03" db="EMBL/GenBank/DDBJ databases">
        <title>Genome Survey of Euroglyphus maynei.</title>
        <authorList>
            <person name="Arlian L.G."/>
            <person name="Morgan M.S."/>
            <person name="Rider S.D."/>
        </authorList>
    </citation>
    <scope>NUCLEOTIDE SEQUENCE [LARGE SCALE GENOMIC DNA]</scope>
    <source>
        <strain evidence="2">Arlian Lab</strain>
        <tissue evidence="2">Whole body</tissue>
    </source>
</reference>
<accession>A0A1Y3B7V2</accession>
<dbReference type="Proteomes" id="UP000194236">
    <property type="component" value="Unassembled WGS sequence"/>
</dbReference>
<dbReference type="FunFam" id="1.10.510.10:FF:001927">
    <property type="entry name" value="Receptor protein-tyrosine kinase"/>
    <property type="match status" value="1"/>
</dbReference>
<keyword evidence="3" id="KW-1185">Reference proteome</keyword>
<dbReference type="InterPro" id="IPR050122">
    <property type="entry name" value="RTK"/>
</dbReference>
<proteinExistence type="predicted"/>
<dbReference type="PANTHER" id="PTHR24416">
    <property type="entry name" value="TYROSINE-PROTEIN KINASE RECEPTOR"/>
    <property type="match status" value="1"/>
</dbReference>
<dbReference type="InterPro" id="IPR011009">
    <property type="entry name" value="Kinase-like_dom_sf"/>
</dbReference>
<dbReference type="InterPro" id="IPR000719">
    <property type="entry name" value="Prot_kinase_dom"/>
</dbReference>
<dbReference type="GO" id="GO:0043235">
    <property type="term" value="C:receptor complex"/>
    <property type="evidence" value="ECO:0007669"/>
    <property type="project" value="TreeGrafter"/>
</dbReference>
<dbReference type="GO" id="GO:0005524">
    <property type="term" value="F:ATP binding"/>
    <property type="evidence" value="ECO:0007669"/>
    <property type="project" value="InterPro"/>
</dbReference>
<gene>
    <name evidence="2" type="ORF">BLA29_013523</name>
</gene>
<feature type="domain" description="Protein kinase" evidence="1">
    <location>
        <begin position="1"/>
        <end position="112"/>
    </location>
</feature>
<dbReference type="GO" id="GO:0004714">
    <property type="term" value="F:transmembrane receptor protein tyrosine kinase activity"/>
    <property type="evidence" value="ECO:0007669"/>
    <property type="project" value="TreeGrafter"/>
</dbReference>
<dbReference type="OrthoDB" id="535945at2759"/>
<dbReference type="EMBL" id="MUJZ01034992">
    <property type="protein sequence ID" value="OTF76960.1"/>
    <property type="molecule type" value="Genomic_DNA"/>
</dbReference>
<dbReference type="AlphaFoldDB" id="A0A1Y3B7V2"/>
<dbReference type="Gene3D" id="1.10.510.10">
    <property type="entry name" value="Transferase(Phosphotransferase) domain 1"/>
    <property type="match status" value="1"/>
</dbReference>
<organism evidence="2 3">
    <name type="scientific">Euroglyphus maynei</name>
    <name type="common">Mayne's house dust mite</name>
    <dbReference type="NCBI Taxonomy" id="6958"/>
    <lineage>
        <taxon>Eukaryota</taxon>
        <taxon>Metazoa</taxon>
        <taxon>Ecdysozoa</taxon>
        <taxon>Arthropoda</taxon>
        <taxon>Chelicerata</taxon>
        <taxon>Arachnida</taxon>
        <taxon>Acari</taxon>
        <taxon>Acariformes</taxon>
        <taxon>Sarcoptiformes</taxon>
        <taxon>Astigmata</taxon>
        <taxon>Psoroptidia</taxon>
        <taxon>Analgoidea</taxon>
        <taxon>Pyroglyphidae</taxon>
        <taxon>Pyroglyphinae</taxon>
        <taxon>Euroglyphus</taxon>
    </lineage>
</organism>
<evidence type="ECO:0000259" key="1">
    <source>
        <dbReference type="PROSITE" id="PS50011"/>
    </source>
</evidence>
<dbReference type="PANTHER" id="PTHR24416:SF600">
    <property type="entry name" value="PDGF- AND VEGF-RECEPTOR RELATED, ISOFORM J"/>
    <property type="match status" value="1"/>
</dbReference>
<evidence type="ECO:0000313" key="2">
    <source>
        <dbReference type="EMBL" id="OTF76960.1"/>
    </source>
</evidence>
<feature type="non-terminal residue" evidence="2">
    <location>
        <position position="1"/>
    </location>
</feature>
<name>A0A1Y3B7V2_EURMA</name>
<dbReference type="GO" id="GO:0007169">
    <property type="term" value="P:cell surface receptor protein tyrosine kinase signaling pathway"/>
    <property type="evidence" value="ECO:0007669"/>
    <property type="project" value="TreeGrafter"/>
</dbReference>
<dbReference type="SUPFAM" id="SSF56112">
    <property type="entry name" value="Protein kinase-like (PK-like)"/>
    <property type="match status" value="1"/>
</dbReference>
<dbReference type="PROSITE" id="PS50011">
    <property type="entry name" value="PROTEIN_KINASE_DOM"/>
    <property type="match status" value="1"/>
</dbReference>
<dbReference type="Pfam" id="PF07714">
    <property type="entry name" value="PK_Tyr_Ser-Thr"/>
    <property type="match status" value="1"/>
</dbReference>
<dbReference type="GO" id="GO:0005886">
    <property type="term" value="C:plasma membrane"/>
    <property type="evidence" value="ECO:0007669"/>
    <property type="project" value="TreeGrafter"/>
</dbReference>
<dbReference type="PROSITE" id="PS00109">
    <property type="entry name" value="PROTEIN_KINASE_TYR"/>
    <property type="match status" value="1"/>
</dbReference>
<evidence type="ECO:0000313" key="3">
    <source>
        <dbReference type="Proteomes" id="UP000194236"/>
    </source>
</evidence>
<sequence>LIHRDLAARNVLLASNNVVKICDFGLAKDVYKYDNYIKKDDGPLPIKWMAIESISDKIFTSKSDVWSYGILLWELFTLGKTPYPGVEIDEEFYKRLKNGYRMEKPDFASEEM</sequence>
<protein>
    <recommendedName>
        <fullName evidence="1">Protein kinase domain-containing protein</fullName>
    </recommendedName>
</protein>
<dbReference type="InterPro" id="IPR001245">
    <property type="entry name" value="Ser-Thr/Tyr_kinase_cat_dom"/>
</dbReference>
<dbReference type="InterPro" id="IPR020635">
    <property type="entry name" value="Tyr_kinase_cat_dom"/>
</dbReference>
<comment type="caution">
    <text evidence="2">The sequence shown here is derived from an EMBL/GenBank/DDBJ whole genome shotgun (WGS) entry which is preliminary data.</text>
</comment>
<dbReference type="InterPro" id="IPR008266">
    <property type="entry name" value="Tyr_kinase_AS"/>
</dbReference>